<keyword evidence="3 7" id="KW-0378">Hydrolase</keyword>
<evidence type="ECO:0000259" key="6">
    <source>
        <dbReference type="SMART" id="SM00849"/>
    </source>
</evidence>
<evidence type="ECO:0000313" key="10">
    <source>
        <dbReference type="Proteomes" id="UP000642014"/>
    </source>
</evidence>
<feature type="domain" description="Metallo-beta-lactamase" evidence="6">
    <location>
        <begin position="67"/>
        <end position="262"/>
    </location>
</feature>
<dbReference type="InterPro" id="IPR051013">
    <property type="entry name" value="MBL_superfamily_lactonases"/>
</dbReference>
<proteinExistence type="inferred from homology"/>
<gene>
    <name evidence="8" type="ORF">CP977_28650</name>
    <name evidence="7" type="ORF">GCM10010497_17570</name>
</gene>
<evidence type="ECO:0000313" key="7">
    <source>
        <dbReference type="EMBL" id="GGR15750.1"/>
    </source>
</evidence>
<accession>A0AAV4KHJ3</accession>
<dbReference type="GO" id="GO:0046872">
    <property type="term" value="F:metal ion binding"/>
    <property type="evidence" value="ECO:0007669"/>
    <property type="project" value="UniProtKB-KW"/>
</dbReference>
<dbReference type="SUPFAM" id="SSF56281">
    <property type="entry name" value="Metallo-hydrolase/oxidoreductase"/>
    <property type="match status" value="1"/>
</dbReference>
<organism evidence="7 10">
    <name type="scientific">Streptomyces cinereoruber</name>
    <dbReference type="NCBI Taxonomy" id="67260"/>
    <lineage>
        <taxon>Bacteria</taxon>
        <taxon>Bacillati</taxon>
        <taxon>Actinomycetota</taxon>
        <taxon>Actinomycetes</taxon>
        <taxon>Kitasatosporales</taxon>
        <taxon>Streptomycetaceae</taxon>
        <taxon>Streptomyces</taxon>
    </lineage>
</organism>
<dbReference type="EMBL" id="BMSJ01000002">
    <property type="protein sequence ID" value="GGR15750.1"/>
    <property type="molecule type" value="Genomic_DNA"/>
</dbReference>
<evidence type="ECO:0000256" key="4">
    <source>
        <dbReference type="ARBA" id="ARBA00022833"/>
    </source>
</evidence>
<evidence type="ECO:0000313" key="8">
    <source>
        <dbReference type="EMBL" id="QEV35656.1"/>
    </source>
</evidence>
<keyword evidence="2" id="KW-0479">Metal-binding</keyword>
<dbReference type="RefSeq" id="WP_062751308.1">
    <property type="nucleotide sequence ID" value="NZ_BMSJ01000002.1"/>
</dbReference>
<dbReference type="Gene3D" id="3.60.15.10">
    <property type="entry name" value="Ribonuclease Z/Hydroxyacylglutathione hydrolase-like"/>
    <property type="match status" value="1"/>
</dbReference>
<dbReference type="SMART" id="SM00849">
    <property type="entry name" value="Lactamase_B"/>
    <property type="match status" value="1"/>
</dbReference>
<dbReference type="InterPro" id="IPR001279">
    <property type="entry name" value="Metallo-B-lactamas"/>
</dbReference>
<protein>
    <submittedName>
        <fullName evidence="7">MBL fold hydrolase</fullName>
    </submittedName>
    <submittedName>
        <fullName evidence="8">MBL fold metallo-hydrolase</fullName>
    </submittedName>
</protein>
<keyword evidence="4" id="KW-0862">Zinc</keyword>
<dbReference type="PANTHER" id="PTHR42978">
    <property type="entry name" value="QUORUM-QUENCHING LACTONASE YTNP-RELATED-RELATED"/>
    <property type="match status" value="1"/>
</dbReference>
<dbReference type="Proteomes" id="UP000642014">
    <property type="component" value="Unassembled WGS sequence"/>
</dbReference>
<dbReference type="Proteomes" id="UP000326029">
    <property type="component" value="Chromosome"/>
</dbReference>
<evidence type="ECO:0000256" key="2">
    <source>
        <dbReference type="ARBA" id="ARBA00022723"/>
    </source>
</evidence>
<reference evidence="7" key="3">
    <citation type="submission" date="2023-08" db="EMBL/GenBank/DDBJ databases">
        <authorList>
            <person name="Sun Q."/>
            <person name="Ohkuma M."/>
        </authorList>
    </citation>
    <scope>NUCLEOTIDE SEQUENCE</scope>
    <source>
        <strain evidence="7">JCM 4205</strain>
    </source>
</reference>
<dbReference type="EMBL" id="CP023693">
    <property type="protein sequence ID" value="QEV35656.1"/>
    <property type="molecule type" value="Genomic_DNA"/>
</dbReference>
<evidence type="ECO:0000256" key="3">
    <source>
        <dbReference type="ARBA" id="ARBA00022801"/>
    </source>
</evidence>
<feature type="region of interest" description="Disordered" evidence="5">
    <location>
        <begin position="1"/>
        <end position="21"/>
    </location>
</feature>
<reference evidence="7 10" key="1">
    <citation type="journal article" date="2014" name="Int. J. Syst. Evol. Microbiol.">
        <title>Complete genome sequence of Corynebacterium casei LMG S-19264T (=DSM 44701T), isolated from a smear-ripened cheese.</title>
        <authorList>
            <consortium name="US DOE Joint Genome Institute (JGI-PGF)"/>
            <person name="Walter F."/>
            <person name="Albersmeier A."/>
            <person name="Kalinowski J."/>
            <person name="Ruckert C."/>
        </authorList>
    </citation>
    <scope>NUCLEOTIDE SEQUENCE [LARGE SCALE GENOMIC DNA]</scope>
    <source>
        <strain evidence="7 10">JCM 4205</strain>
    </source>
</reference>
<dbReference type="AlphaFoldDB" id="A0AAV4KHJ3"/>
<dbReference type="GeneID" id="95457735"/>
<dbReference type="PANTHER" id="PTHR42978:SF6">
    <property type="entry name" value="QUORUM-QUENCHING LACTONASE YTNP-RELATED"/>
    <property type="match status" value="1"/>
</dbReference>
<comment type="similarity">
    <text evidence="1">Belongs to the metallo-beta-lactamase superfamily.</text>
</comment>
<reference evidence="8 9" key="2">
    <citation type="submission" date="2017-09" db="EMBL/GenBank/DDBJ databases">
        <authorList>
            <person name="Lee N."/>
            <person name="Cho B.-K."/>
        </authorList>
    </citation>
    <scope>NUCLEOTIDE SEQUENCE [LARGE SCALE GENOMIC DNA]</scope>
    <source>
        <strain evidence="8 9">ATCC 19740</strain>
    </source>
</reference>
<evidence type="ECO:0000256" key="1">
    <source>
        <dbReference type="ARBA" id="ARBA00007749"/>
    </source>
</evidence>
<dbReference type="InterPro" id="IPR036866">
    <property type="entry name" value="RibonucZ/Hydroxyglut_hydro"/>
</dbReference>
<evidence type="ECO:0000256" key="5">
    <source>
        <dbReference type="SAM" id="MobiDB-lite"/>
    </source>
</evidence>
<name>A0AAV4KHJ3_9ACTN</name>
<dbReference type="GO" id="GO:0016787">
    <property type="term" value="F:hydrolase activity"/>
    <property type="evidence" value="ECO:0007669"/>
    <property type="project" value="UniProtKB-KW"/>
</dbReference>
<keyword evidence="9" id="KW-1185">Reference proteome</keyword>
<evidence type="ECO:0000313" key="9">
    <source>
        <dbReference type="Proteomes" id="UP000326029"/>
    </source>
</evidence>
<dbReference type="Pfam" id="PF00753">
    <property type="entry name" value="Lactamase_B"/>
    <property type="match status" value="1"/>
</dbReference>
<sequence length="288" mass="31154">MPITTTQPVDPSSPVPPSLRLGKHTLTVIPDGSVQLHPRRWLPESTAEDWTGRNADLLDAHGFIDAPIGALLVEYEDSALLLDTGFGPHDISAADTIDTIGALRGGALPEALARTGRTLADIDTVAFTHLHDDHVGWAFRAGPAGRFPFSRATFAASREEWAGWSMPPEVSVPARAVGHGEEVFPGVTAWITPGHTRGHTSYVIDTGERRLIAFGDVFHTPAQFARPDWPVSMDALPDQAVRTRHAMLPELLRPDTLAFGIHFGPGQLGRLVDGDGTPHWEAVQNSEF</sequence>